<dbReference type="InterPro" id="IPR012340">
    <property type="entry name" value="NA-bd_OB-fold"/>
</dbReference>
<dbReference type="NCBIfam" id="TIGR03689">
    <property type="entry name" value="pup_AAA"/>
    <property type="match status" value="1"/>
</dbReference>
<keyword evidence="4" id="KW-0175">Coiled coil</keyword>
<evidence type="ECO:0000256" key="3">
    <source>
        <dbReference type="ARBA" id="ARBA00022942"/>
    </source>
</evidence>
<dbReference type="GO" id="GO:0010498">
    <property type="term" value="P:proteasomal protein catabolic process"/>
    <property type="evidence" value="ECO:0007669"/>
    <property type="project" value="InterPro"/>
</dbReference>
<evidence type="ECO:0000256" key="2">
    <source>
        <dbReference type="ARBA" id="ARBA00022840"/>
    </source>
</evidence>
<dbReference type="KEGG" id="aey:CDG81_14190"/>
<keyword evidence="3 10" id="KW-0647">Proteasome</keyword>
<dbReference type="HAMAP" id="MF_02112">
    <property type="entry name" value="ARC_ATPase"/>
    <property type="match status" value="1"/>
</dbReference>
<evidence type="ECO:0000259" key="9">
    <source>
        <dbReference type="SMART" id="SM00382"/>
    </source>
</evidence>
<evidence type="ECO:0000313" key="12">
    <source>
        <dbReference type="Proteomes" id="UP000029737"/>
    </source>
</evidence>
<keyword evidence="2 6" id="KW-0067">ATP-binding</keyword>
<dbReference type="Pfam" id="PF00004">
    <property type="entry name" value="AAA"/>
    <property type="match status" value="1"/>
</dbReference>
<evidence type="ECO:0000313" key="13">
    <source>
        <dbReference type="Proteomes" id="UP000215043"/>
    </source>
</evidence>
<dbReference type="Gene3D" id="1.20.5.170">
    <property type="match status" value="1"/>
</dbReference>
<dbReference type="SUPFAM" id="SSF90257">
    <property type="entry name" value="Myosin rod fragments"/>
    <property type="match status" value="1"/>
</dbReference>
<comment type="similarity">
    <text evidence="6 7">Belongs to the AAA ATPase family.</text>
</comment>
<dbReference type="PANTHER" id="PTHR23077:SF144">
    <property type="entry name" value="PROTEASOME-ASSOCIATED ATPASE"/>
    <property type="match status" value="1"/>
</dbReference>
<dbReference type="Gene3D" id="3.40.50.300">
    <property type="entry name" value="P-loop containing nucleotide triphosphate hydrolases"/>
    <property type="match status" value="1"/>
</dbReference>
<evidence type="ECO:0000313" key="11">
    <source>
        <dbReference type="EMBL" id="KGI80775.1"/>
    </source>
</evidence>
<dbReference type="InterPro" id="IPR003960">
    <property type="entry name" value="ATPase_AAA_CS"/>
</dbReference>
<organism evidence="10 13">
    <name type="scientific">Actinopolyspora erythraea</name>
    <dbReference type="NCBI Taxonomy" id="414996"/>
    <lineage>
        <taxon>Bacteria</taxon>
        <taxon>Bacillati</taxon>
        <taxon>Actinomycetota</taxon>
        <taxon>Actinomycetes</taxon>
        <taxon>Actinopolysporales</taxon>
        <taxon>Actinopolysporaceae</taxon>
        <taxon>Actinopolyspora</taxon>
    </lineage>
</organism>
<reference evidence="10 13" key="2">
    <citation type="submission" date="2017-08" db="EMBL/GenBank/DDBJ databases">
        <title>The complete genome sequence of moderately halophilic actinomycete Actinopolyspora erythraea YIM 90600, the producer of novel erythromycin, novel actinopolysporins A-C and tubercidin.</title>
        <authorList>
            <person name="Yin M."/>
            <person name="Tang S."/>
        </authorList>
    </citation>
    <scope>NUCLEOTIDE SEQUENCE [LARGE SCALE GENOMIC DNA]</scope>
    <source>
        <strain evidence="10 13">YIM 90600</strain>
    </source>
</reference>
<dbReference type="HOGENOM" id="CLU_036054_0_0_11"/>
<evidence type="ECO:0000313" key="10">
    <source>
        <dbReference type="EMBL" id="ASU81114.1"/>
    </source>
</evidence>
<dbReference type="Pfam" id="PF17758">
    <property type="entry name" value="Prot_ATP_ID_OB_N"/>
    <property type="match status" value="1"/>
</dbReference>
<dbReference type="InterPro" id="IPR003959">
    <property type="entry name" value="ATPase_AAA_core"/>
</dbReference>
<feature type="region of interest" description="Disordered" evidence="8">
    <location>
        <begin position="1"/>
        <end position="32"/>
    </location>
</feature>
<dbReference type="PROSITE" id="PS00674">
    <property type="entry name" value="AAA"/>
    <property type="match status" value="1"/>
</dbReference>
<evidence type="ECO:0000256" key="7">
    <source>
        <dbReference type="RuleBase" id="RU003651"/>
    </source>
</evidence>
<dbReference type="InterPro" id="IPR032501">
    <property type="entry name" value="Prot_ATP_ID_OB_2nd"/>
</dbReference>
<feature type="domain" description="AAA+ ATPase" evidence="9">
    <location>
        <begin position="273"/>
        <end position="429"/>
    </location>
</feature>
<dbReference type="SMART" id="SM00382">
    <property type="entry name" value="AAA"/>
    <property type="match status" value="1"/>
</dbReference>
<evidence type="ECO:0000256" key="4">
    <source>
        <dbReference type="ARBA" id="ARBA00023054"/>
    </source>
</evidence>
<dbReference type="PANTHER" id="PTHR23077">
    <property type="entry name" value="AAA-FAMILY ATPASE"/>
    <property type="match status" value="1"/>
</dbReference>
<dbReference type="RefSeq" id="WP_043575362.1">
    <property type="nucleotide sequence ID" value="NZ_CP022752.1"/>
</dbReference>
<dbReference type="SUPFAM" id="SSF52540">
    <property type="entry name" value="P-loop containing nucleoside triphosphate hydrolases"/>
    <property type="match status" value="1"/>
</dbReference>
<dbReference type="GO" id="GO:0016887">
    <property type="term" value="F:ATP hydrolysis activity"/>
    <property type="evidence" value="ECO:0007669"/>
    <property type="project" value="UniProtKB-UniRule"/>
</dbReference>
<dbReference type="InterPro" id="IPR041626">
    <property type="entry name" value="Prot_ATP_ID_OB_N"/>
</dbReference>
<keyword evidence="12" id="KW-1185">Reference proteome</keyword>
<dbReference type="InterPro" id="IPR027417">
    <property type="entry name" value="P-loop_NTPase"/>
</dbReference>
<comment type="subunit">
    <text evidence="6">Homohexamer. Assembles into a hexameric ring structure.</text>
</comment>
<proteinExistence type="inferred from homology"/>
<evidence type="ECO:0000256" key="6">
    <source>
        <dbReference type="HAMAP-Rule" id="MF_02112"/>
    </source>
</evidence>
<dbReference type="EMBL" id="JPMV01000027">
    <property type="protein sequence ID" value="KGI80775.1"/>
    <property type="molecule type" value="Genomic_DNA"/>
</dbReference>
<accession>A0A099D5X7</accession>
<dbReference type="GO" id="GO:0000502">
    <property type="term" value="C:proteasome complex"/>
    <property type="evidence" value="ECO:0007669"/>
    <property type="project" value="UniProtKB-KW"/>
</dbReference>
<dbReference type="eggNOG" id="COG1222">
    <property type="taxonomic scope" value="Bacteria"/>
</dbReference>
<dbReference type="GO" id="GO:0005524">
    <property type="term" value="F:ATP binding"/>
    <property type="evidence" value="ECO:0007669"/>
    <property type="project" value="UniProtKB-UniRule"/>
</dbReference>
<feature type="binding site" evidence="6">
    <location>
        <begin position="284"/>
        <end position="289"/>
    </location>
    <ligand>
        <name>ATP</name>
        <dbReference type="ChEBI" id="CHEBI:30616"/>
    </ligand>
</feature>
<keyword evidence="1 6" id="KW-0547">Nucleotide-binding</keyword>
<protein>
    <recommendedName>
        <fullName evidence="6">AAA ATPase forming ring-shaped complexes</fullName>
        <shortName evidence="6">ARC</shortName>
    </recommendedName>
</protein>
<name>A0A099D5X7_9ACTN</name>
<dbReference type="Gene3D" id="1.10.8.60">
    <property type="match status" value="1"/>
</dbReference>
<feature type="compositionally biased region" description="Basic and acidic residues" evidence="8">
    <location>
        <begin position="1"/>
        <end position="12"/>
    </location>
</feature>
<evidence type="ECO:0000256" key="1">
    <source>
        <dbReference type="ARBA" id="ARBA00022741"/>
    </source>
</evidence>
<keyword evidence="5" id="KW-0143">Chaperone</keyword>
<dbReference type="InterPro" id="IPR003593">
    <property type="entry name" value="AAA+_ATPase"/>
</dbReference>
<dbReference type="GO" id="GO:0019941">
    <property type="term" value="P:modification-dependent protein catabolic process"/>
    <property type="evidence" value="ECO:0007669"/>
    <property type="project" value="InterPro"/>
</dbReference>
<dbReference type="Proteomes" id="UP000215043">
    <property type="component" value="Chromosome"/>
</dbReference>
<evidence type="ECO:0000256" key="8">
    <source>
        <dbReference type="SAM" id="MobiDB-lite"/>
    </source>
</evidence>
<dbReference type="InterPro" id="IPR022482">
    <property type="entry name" value="Proteasome_ATPase"/>
</dbReference>
<dbReference type="OrthoDB" id="9809379at2"/>
<dbReference type="Pfam" id="PF16450">
    <property type="entry name" value="Prot_ATP_ID_OB_C"/>
    <property type="match status" value="1"/>
</dbReference>
<dbReference type="EMBL" id="CP022752">
    <property type="protein sequence ID" value="ASU81114.1"/>
    <property type="molecule type" value="Genomic_DNA"/>
</dbReference>
<dbReference type="AlphaFoldDB" id="A0A099D5X7"/>
<dbReference type="InterPro" id="IPR050168">
    <property type="entry name" value="AAA_ATPase_domain"/>
</dbReference>
<reference evidence="11 12" key="1">
    <citation type="journal article" date="2014" name="PLoS ONE">
        <title>Identification and Characterization of a New Erythromycin Biosynthetic Gene Cluster in Actinopolyspora erythraea YIM90600, a Novel Erythronolide-Producing Halophilic Actinomycete Isolated from Salt Field.</title>
        <authorList>
            <person name="Chen D."/>
            <person name="Feng J."/>
            <person name="Huang L."/>
            <person name="Zhang Q."/>
            <person name="Wu J."/>
            <person name="Zhu X."/>
            <person name="Duan Y."/>
            <person name="Xu Z."/>
        </authorList>
    </citation>
    <scope>NUCLEOTIDE SEQUENCE [LARGE SCALE GENOMIC DNA]</scope>
    <source>
        <strain evidence="11 12">YIM90600</strain>
    </source>
</reference>
<evidence type="ECO:0000256" key="5">
    <source>
        <dbReference type="ARBA" id="ARBA00023186"/>
    </source>
</evidence>
<dbReference type="Proteomes" id="UP000029737">
    <property type="component" value="Unassembled WGS sequence"/>
</dbReference>
<gene>
    <name evidence="6 10" type="primary">arc</name>
    <name evidence="10" type="ORF">CDG81_14190</name>
    <name evidence="11" type="ORF">IL38_15590</name>
</gene>
<dbReference type="Gene3D" id="2.40.50.140">
    <property type="entry name" value="Nucleic acid-binding proteins"/>
    <property type="match status" value="2"/>
</dbReference>
<dbReference type="FunFam" id="3.40.50.300:FF:000155">
    <property type="entry name" value="AAA ATPase forming ring-shaped complexes"/>
    <property type="match status" value="1"/>
</dbReference>
<sequence>MQHDRPDNRPEEGVGQGARGSAETNKQIRELEDEVASLRSRLNESPQQVRLLEQRLAEASERVSQLTERNAKLTETLKEARSQLTALREEVDRLAQPPSGYGVFLSRYEDGTVDVFTSGRKMRVAVSPNVNVEDLQLGQSVRLNEALTVVEEGTFERTGEVCTFRELLPTSETDQPRRALVTGHSDEERVVWLTPPMVESGLKSGDSLLVDTKVGYAYDTVPKADVEDLTLEEVPDVGYEDIGGLGGQIEEIRDAVELPFLHSDLYVQYKLAPPKGVLLYGPPGCGKTLIAKAVANSLAKKVAASRGDADGQAKSYFLNIKGPELLNKFVGETERHIRLIFQRAREKASEGTPVIVFFDEMDSIFRTRGSGVSSDVETTIVPQLLSEIDGVEGLENVIVIGASNREDMIDPAILRPGRLDVKIKIERPDAESAKDIFSKYLTSDLPIHEEDLREFNGDQPSCVDAMIQTTVERMYAETDENRFLEVTYANGDKEVLYFKDFNSGAMIQNIVDRAKKAAIKSAIETGQPGLRVQNLQDAIVDEFAENEDLPNTTNPDDWARISGKKGERIVYIRTLVSGKNQESGRAIDTATNTGQYL</sequence>